<sequence length="106" mass="11402">MHGSGCRRLEHHWPGLRGKPSSSRIAQQMMTVYTRSTILRCLGLGVQAERLAPMMHTRSTVGRLAMYRPWRAGYQTPLQPPAAATLNSTSSCCGGLSASNAASGVC</sequence>
<dbReference type="Proteomes" id="UP001293254">
    <property type="component" value="Unassembled WGS sequence"/>
</dbReference>
<reference evidence="2" key="1">
    <citation type="submission" date="2020-06" db="EMBL/GenBank/DDBJ databases">
        <authorList>
            <person name="Li T."/>
            <person name="Hu X."/>
            <person name="Zhang T."/>
            <person name="Song X."/>
            <person name="Zhang H."/>
            <person name="Dai N."/>
            <person name="Sheng W."/>
            <person name="Hou X."/>
            <person name="Wei L."/>
        </authorList>
    </citation>
    <scope>NUCLEOTIDE SEQUENCE</scope>
    <source>
        <strain evidence="2">3651</strain>
        <tissue evidence="2">Leaf</tissue>
    </source>
</reference>
<accession>A0AAE1Y7Y8</accession>
<proteinExistence type="predicted"/>
<protein>
    <submittedName>
        <fullName evidence="2">Uncharacterized protein</fullName>
    </submittedName>
</protein>
<reference evidence="2" key="2">
    <citation type="journal article" date="2024" name="Plant">
        <title>Genomic evolution and insights into agronomic trait innovations of Sesamum species.</title>
        <authorList>
            <person name="Miao H."/>
            <person name="Wang L."/>
            <person name="Qu L."/>
            <person name="Liu H."/>
            <person name="Sun Y."/>
            <person name="Le M."/>
            <person name="Wang Q."/>
            <person name="Wei S."/>
            <person name="Zheng Y."/>
            <person name="Lin W."/>
            <person name="Duan Y."/>
            <person name="Cao H."/>
            <person name="Xiong S."/>
            <person name="Wang X."/>
            <person name="Wei L."/>
            <person name="Li C."/>
            <person name="Ma Q."/>
            <person name="Ju M."/>
            <person name="Zhao R."/>
            <person name="Li G."/>
            <person name="Mu C."/>
            <person name="Tian Q."/>
            <person name="Mei H."/>
            <person name="Zhang T."/>
            <person name="Gao T."/>
            <person name="Zhang H."/>
        </authorList>
    </citation>
    <scope>NUCLEOTIDE SEQUENCE</scope>
    <source>
        <strain evidence="2">3651</strain>
    </source>
</reference>
<dbReference type="AlphaFoldDB" id="A0AAE1Y7Y8"/>
<evidence type="ECO:0000313" key="2">
    <source>
        <dbReference type="EMBL" id="KAK4425037.1"/>
    </source>
</evidence>
<evidence type="ECO:0000313" key="3">
    <source>
        <dbReference type="Proteomes" id="UP001293254"/>
    </source>
</evidence>
<evidence type="ECO:0000256" key="1">
    <source>
        <dbReference type="SAM" id="MobiDB-lite"/>
    </source>
</evidence>
<comment type="caution">
    <text evidence="2">The sequence shown here is derived from an EMBL/GenBank/DDBJ whole genome shotgun (WGS) entry which is preliminary data.</text>
</comment>
<dbReference type="EMBL" id="JACGWO010000006">
    <property type="protein sequence ID" value="KAK4425037.1"/>
    <property type="molecule type" value="Genomic_DNA"/>
</dbReference>
<name>A0AAE1Y7Y8_9LAMI</name>
<keyword evidence="3" id="KW-1185">Reference proteome</keyword>
<organism evidence="2 3">
    <name type="scientific">Sesamum alatum</name>
    <dbReference type="NCBI Taxonomy" id="300844"/>
    <lineage>
        <taxon>Eukaryota</taxon>
        <taxon>Viridiplantae</taxon>
        <taxon>Streptophyta</taxon>
        <taxon>Embryophyta</taxon>
        <taxon>Tracheophyta</taxon>
        <taxon>Spermatophyta</taxon>
        <taxon>Magnoliopsida</taxon>
        <taxon>eudicotyledons</taxon>
        <taxon>Gunneridae</taxon>
        <taxon>Pentapetalae</taxon>
        <taxon>asterids</taxon>
        <taxon>lamiids</taxon>
        <taxon>Lamiales</taxon>
        <taxon>Pedaliaceae</taxon>
        <taxon>Sesamum</taxon>
    </lineage>
</organism>
<gene>
    <name evidence="2" type="ORF">Salat_1697300</name>
</gene>
<feature type="region of interest" description="Disordered" evidence="1">
    <location>
        <begin position="1"/>
        <end position="22"/>
    </location>
</feature>